<dbReference type="STRING" id="983506.L8X6H4"/>
<keyword evidence="4" id="KW-0472">Membrane</keyword>
<feature type="region of interest" description="Disordered" evidence="3">
    <location>
        <begin position="1232"/>
        <end position="1372"/>
    </location>
</feature>
<evidence type="ECO:0000256" key="1">
    <source>
        <dbReference type="ARBA" id="ARBA00022884"/>
    </source>
</evidence>
<proteinExistence type="predicted"/>
<sequence>MQAGAPPPYTPHKPHNAPYPPPHPFNGSHSAGPFSSPPRSLYGPTPIGVYPSEGGVGVLPFYNPEALHADELIREATQRARWRFLEAFMWALFIWCILGAMTSATVIGYGDIGPAPSIWVQAILHTINEESDAAKGTRPEIHYLNGVCEHALSVLDLCLSTPYCNFRLANRELKMAIGWTVTASWRPDLEQDSQQGISSTPSSWERRVGRLVVGVTICLQLSLAALVFSRTLCTPGPRVFGLGQLQIKHPSVTAATLYPALSITTSNIAAYTYSTCGGERAYPSLSKASYSEWYALLQALVVGSRVTPLSPRTFTVFKPLVKLPSSMQQAAPQPQQPIGVLPPLVFHNTPTTQVDNFTPTQPTLYSQPSNESLREAAGNPNSSDGEGSGFTPKQYRTSNSFNAVTRPHQLSISNATGPPGFMGSGESFGPNQGYPTPTHQDIFGTRAPTSNRQFDFDIGPNVPGPASGFLSQNGPPYQSVGPMSHQPGPIGKPPSSAHMPQSMNSSHLIQPPTNSGPRGTMNPIHAGPNGATAGSLPPSNQFMPPVHQAAIQQAVSSLGLQYGTPAFNDLVSKLSRPEGPGFQPSTVPQEEISTIFVVGFPDDMSEREFQNMFTFSSGFEAATLKIPNKEPGYGGSSNGQGLTSANALRSGAFPTNGFVTGGPNDPYNLVTVNSGGVVLDPPAPSASGQWPNDDPYTIRNLPLTSAPTAAGNELNHLTMPAPPRKQIIGFAKFRTRQEALEARDVLQGRRVDAEKGAFLKAEMAKKNLHTKRGVGPLGLPLNQALPSNGNNNNPPSHPPQDSASGMTGFSGGSLLSGNAGLGEQLSQRDRDLAAIDAMGLGNGMWDKERERELRNTNTNAYDAFHSVPSSTASTASRLPPPLSTTGLSNNAVGNGILSPTEFVPRSHVMGFTTSPMNGHASLMGAGSGAGGPPPPPGLGPTSALSPPMTPNQWLPPLVSHPDPVNSEAAFGPIARPSSSVALSTPPGSTTSSSRSPERVVPLPASDASTGSNEDVHAPHDDSDPEREQGPDELLGSMGKMSLKVTTQIGTTSPQLPSPGSGSGADKRQSASDQNPPINTLYVGNLPTASGQAHSPSYLEEALRGLFARTPGYRKLCFRQKSNGPMCFVEVNFEDVNYATKALNEMYGNTLNGLVKGGIRLSFSKNPLGVRTPGLSSPVGGAPPPATFSAALAGISERGFGPSRGLASPTGTFEAQSFGSRLMRQDSTELLSPTGMLSPTGTSMTFPGSPPSRFFSPPLPAPGQGTFSPVIGPSNSLPPFNRAPQSQTFGSGQSSGFGSQPQSFSSVSSFSHWSSAPAPQPFSLAQTGLNEGSEPYDAREREREREQSGHSPFSLSASPGAGHIAQELASRSH</sequence>
<feature type="compositionally biased region" description="Low complexity" evidence="3">
    <location>
        <begin position="804"/>
        <end position="820"/>
    </location>
</feature>
<dbReference type="SUPFAM" id="SSF54928">
    <property type="entry name" value="RNA-binding domain, RBD"/>
    <property type="match status" value="1"/>
</dbReference>
<feature type="transmembrane region" description="Helical" evidence="4">
    <location>
        <begin position="87"/>
        <end position="109"/>
    </location>
</feature>
<keyword evidence="4" id="KW-0812">Transmembrane</keyword>
<organism evidence="6 7">
    <name type="scientific">Thanatephorus cucumeris (strain AG1-IA)</name>
    <name type="common">Rice sheath blight fungus</name>
    <name type="synonym">Rhizoctonia solani</name>
    <dbReference type="NCBI Taxonomy" id="983506"/>
    <lineage>
        <taxon>Eukaryota</taxon>
        <taxon>Fungi</taxon>
        <taxon>Dikarya</taxon>
        <taxon>Basidiomycota</taxon>
        <taxon>Agaricomycotina</taxon>
        <taxon>Agaricomycetes</taxon>
        <taxon>Cantharellales</taxon>
        <taxon>Ceratobasidiaceae</taxon>
        <taxon>Rhizoctonia</taxon>
        <taxon>Rhizoctonia solani AG-1</taxon>
    </lineage>
</organism>
<dbReference type="Gene3D" id="3.30.70.330">
    <property type="match status" value="2"/>
</dbReference>
<feature type="region of interest" description="Disordered" evidence="3">
    <location>
        <begin position="769"/>
        <end position="820"/>
    </location>
</feature>
<evidence type="ECO:0000313" key="6">
    <source>
        <dbReference type="EMBL" id="ELU45901.1"/>
    </source>
</evidence>
<dbReference type="GO" id="GO:0003723">
    <property type="term" value="F:RNA binding"/>
    <property type="evidence" value="ECO:0007669"/>
    <property type="project" value="UniProtKB-UniRule"/>
</dbReference>
<feature type="compositionally biased region" description="Polar residues" evidence="3">
    <location>
        <begin position="1232"/>
        <end position="1244"/>
    </location>
</feature>
<comment type="caution">
    <text evidence="6">The sequence shown here is derived from an EMBL/GenBank/DDBJ whole genome shotgun (WGS) entry which is preliminary data.</text>
</comment>
<evidence type="ECO:0000313" key="7">
    <source>
        <dbReference type="Proteomes" id="UP000011668"/>
    </source>
</evidence>
<feature type="region of interest" description="Disordered" evidence="3">
    <location>
        <begin position="350"/>
        <end position="396"/>
    </location>
</feature>
<feature type="domain" description="RRM" evidence="5">
    <location>
        <begin position="1078"/>
        <end position="1165"/>
    </location>
</feature>
<dbReference type="InterPro" id="IPR000504">
    <property type="entry name" value="RRM_dom"/>
</dbReference>
<feature type="compositionally biased region" description="Basic and acidic residues" evidence="3">
    <location>
        <begin position="1013"/>
        <end position="1029"/>
    </location>
</feature>
<reference evidence="6 7" key="1">
    <citation type="journal article" date="2013" name="Nat. Commun.">
        <title>The evolution and pathogenic mechanisms of the rice sheath blight pathogen.</title>
        <authorList>
            <person name="Zheng A."/>
            <person name="Lin R."/>
            <person name="Xu L."/>
            <person name="Qin P."/>
            <person name="Tang C."/>
            <person name="Ai P."/>
            <person name="Zhang D."/>
            <person name="Liu Y."/>
            <person name="Sun Z."/>
            <person name="Feng H."/>
            <person name="Wang Y."/>
            <person name="Chen Y."/>
            <person name="Liang X."/>
            <person name="Fu R."/>
            <person name="Li Q."/>
            <person name="Zhang J."/>
            <person name="Yu X."/>
            <person name="Xie Z."/>
            <person name="Ding L."/>
            <person name="Guan P."/>
            <person name="Tang J."/>
            <person name="Liang Y."/>
            <person name="Wang S."/>
            <person name="Deng Q."/>
            <person name="Li S."/>
            <person name="Zhu J."/>
            <person name="Wang L."/>
            <person name="Liu H."/>
            <person name="Li P."/>
        </authorList>
    </citation>
    <scope>NUCLEOTIDE SEQUENCE [LARGE SCALE GENOMIC DNA]</scope>
    <source>
        <strain evidence="7">AG-1 IA</strain>
    </source>
</reference>
<feature type="region of interest" description="Disordered" evidence="3">
    <location>
        <begin position="919"/>
        <end position="1035"/>
    </location>
</feature>
<feature type="region of interest" description="Disordered" evidence="3">
    <location>
        <begin position="1"/>
        <end position="37"/>
    </location>
</feature>
<keyword evidence="1 2" id="KW-0694">RNA-binding</keyword>
<feature type="compositionally biased region" description="Pro residues" evidence="3">
    <location>
        <begin position="1"/>
        <end position="24"/>
    </location>
</feature>
<feature type="region of interest" description="Disordered" evidence="3">
    <location>
        <begin position="1049"/>
        <end position="1092"/>
    </location>
</feature>
<evidence type="ECO:0000256" key="2">
    <source>
        <dbReference type="PROSITE-ProRule" id="PRU00176"/>
    </source>
</evidence>
<evidence type="ECO:0000259" key="5">
    <source>
        <dbReference type="PROSITE" id="PS50102"/>
    </source>
</evidence>
<dbReference type="SMART" id="SM00360">
    <property type="entry name" value="RRM"/>
    <property type="match status" value="1"/>
</dbReference>
<dbReference type="HOGENOM" id="CLU_006261_0_0_1"/>
<dbReference type="Proteomes" id="UP000011668">
    <property type="component" value="Unassembled WGS sequence"/>
</dbReference>
<feature type="compositionally biased region" description="Low complexity" evidence="3">
    <location>
        <begin position="983"/>
        <end position="994"/>
    </location>
</feature>
<feature type="region of interest" description="Disordered" evidence="3">
    <location>
        <begin position="481"/>
        <end position="537"/>
    </location>
</feature>
<dbReference type="OrthoDB" id="431169at2759"/>
<name>L8X6H4_THACA</name>
<evidence type="ECO:0000256" key="4">
    <source>
        <dbReference type="SAM" id="Phobius"/>
    </source>
</evidence>
<feature type="compositionally biased region" description="Basic and acidic residues" evidence="3">
    <location>
        <begin position="1335"/>
        <end position="1347"/>
    </location>
</feature>
<dbReference type="EMBL" id="AFRT01000020">
    <property type="protein sequence ID" value="ELU45901.1"/>
    <property type="molecule type" value="Genomic_DNA"/>
</dbReference>
<feature type="compositionally biased region" description="Low complexity" evidence="3">
    <location>
        <begin position="1284"/>
        <end position="1314"/>
    </location>
</feature>
<gene>
    <name evidence="6" type="ORF">AG1IA_00069</name>
</gene>
<dbReference type="InterPro" id="IPR035979">
    <property type="entry name" value="RBD_domain_sf"/>
</dbReference>
<feature type="compositionally biased region" description="Polar residues" evidence="3">
    <location>
        <begin position="498"/>
        <end position="517"/>
    </location>
</feature>
<accession>L8X6H4</accession>
<dbReference type="InterPro" id="IPR012677">
    <property type="entry name" value="Nucleotide-bd_a/b_plait_sf"/>
</dbReference>
<feature type="compositionally biased region" description="Polar residues" evidence="3">
    <location>
        <begin position="350"/>
        <end position="371"/>
    </location>
</feature>
<keyword evidence="7" id="KW-1185">Reference proteome</keyword>
<dbReference type="PROSITE" id="PS50102">
    <property type="entry name" value="RRM"/>
    <property type="match status" value="1"/>
</dbReference>
<protein>
    <submittedName>
        <fullName evidence="6">RNA recognition domain-containing protein</fullName>
    </submittedName>
</protein>
<feature type="compositionally biased region" description="Low complexity" evidence="3">
    <location>
        <begin position="1049"/>
        <end position="1059"/>
    </location>
</feature>
<dbReference type="PANTHER" id="PTHR10501">
    <property type="entry name" value="U1 SMALL NUCLEAR RIBONUCLEOPROTEIN A/U2 SMALL NUCLEAR RIBONUCLEOPROTEIN B"/>
    <property type="match status" value="1"/>
</dbReference>
<keyword evidence="4" id="KW-1133">Transmembrane helix</keyword>
<evidence type="ECO:0000256" key="3">
    <source>
        <dbReference type="SAM" id="MobiDB-lite"/>
    </source>
</evidence>